<protein>
    <submittedName>
        <fullName evidence="2">Hemerythrin domain-containing protein</fullName>
    </submittedName>
</protein>
<dbReference type="RefSeq" id="WP_251262831.1">
    <property type="nucleotide sequence ID" value="NZ_JAMQGP010000010.1"/>
</dbReference>
<gene>
    <name evidence="2" type="ORF">NAF29_17005</name>
</gene>
<dbReference type="Proteomes" id="UP001165393">
    <property type="component" value="Unassembled WGS sequence"/>
</dbReference>
<evidence type="ECO:0000313" key="3">
    <source>
        <dbReference type="Proteomes" id="UP001165393"/>
    </source>
</evidence>
<dbReference type="PANTHER" id="PTHR39966">
    <property type="entry name" value="BLL2471 PROTEIN-RELATED"/>
    <property type="match status" value="1"/>
</dbReference>
<comment type="caution">
    <text evidence="2">The sequence shown here is derived from an EMBL/GenBank/DDBJ whole genome shotgun (WGS) entry which is preliminary data.</text>
</comment>
<dbReference type="InterPro" id="IPR012312">
    <property type="entry name" value="Hemerythrin-like"/>
</dbReference>
<sequence>MILDIIQKEHVNMAALLKFLDAKLNDLKEDRSIRYDFIKDIIDYLHDYADKHHHPCEDLIYEYYLEKTQGHQDEIHQLAVQHQKISELTQRLSDMTEMILMDAVVPQQQYIDALSEFLYVQTSHLNYEEDNIIPMLREELTNDDWDAILKLLPYDGVSDVDSLEELAKKADPLFGTQVSERYKPLHQTLHG</sequence>
<dbReference type="Pfam" id="PF01814">
    <property type="entry name" value="Hemerythrin"/>
    <property type="match status" value="1"/>
</dbReference>
<evidence type="ECO:0000313" key="2">
    <source>
        <dbReference type="EMBL" id="MCM2681350.1"/>
    </source>
</evidence>
<dbReference type="Gene3D" id="1.20.120.520">
    <property type="entry name" value="nmb1532 protein domain like"/>
    <property type="match status" value="1"/>
</dbReference>
<dbReference type="AlphaFoldDB" id="A0AA41W930"/>
<evidence type="ECO:0000259" key="1">
    <source>
        <dbReference type="Pfam" id="PF01814"/>
    </source>
</evidence>
<proteinExistence type="predicted"/>
<reference evidence="2 3" key="1">
    <citation type="journal article" date="2013" name="Antonie Van Leeuwenhoek">
        <title>Echinimonas agarilytica gen. nov., sp. nov., a new gammaproteobacterium isolated from the sea urchin Strongylocentrotus intermedius.</title>
        <authorList>
            <person name="Nedashkovskaya O.I."/>
            <person name="Stenkova A.M."/>
            <person name="Zhukova N.V."/>
            <person name="Van Trappen S."/>
            <person name="Lee J.S."/>
            <person name="Kim S.B."/>
        </authorList>
    </citation>
    <scope>NUCLEOTIDE SEQUENCE [LARGE SCALE GENOMIC DNA]</scope>
    <source>
        <strain evidence="2 3">KMM 6351</strain>
    </source>
</reference>
<name>A0AA41W930_9GAMM</name>
<dbReference type="GO" id="GO:0005886">
    <property type="term" value="C:plasma membrane"/>
    <property type="evidence" value="ECO:0007669"/>
    <property type="project" value="TreeGrafter"/>
</dbReference>
<dbReference type="PANTHER" id="PTHR39966:SF1">
    <property type="entry name" value="HEMERYTHRIN-LIKE DOMAIN-CONTAINING PROTEIN"/>
    <property type="match status" value="1"/>
</dbReference>
<keyword evidence="3" id="KW-1185">Reference proteome</keyword>
<accession>A0AA41W930</accession>
<dbReference type="EMBL" id="JAMQGP010000010">
    <property type="protein sequence ID" value="MCM2681350.1"/>
    <property type="molecule type" value="Genomic_DNA"/>
</dbReference>
<feature type="domain" description="Hemerythrin-like" evidence="1">
    <location>
        <begin position="2"/>
        <end position="136"/>
    </location>
</feature>
<organism evidence="2 3">
    <name type="scientific">Echinimonas agarilytica</name>
    <dbReference type="NCBI Taxonomy" id="1215918"/>
    <lineage>
        <taxon>Bacteria</taxon>
        <taxon>Pseudomonadati</taxon>
        <taxon>Pseudomonadota</taxon>
        <taxon>Gammaproteobacteria</taxon>
        <taxon>Alteromonadales</taxon>
        <taxon>Echinimonadaceae</taxon>
        <taxon>Echinimonas</taxon>
    </lineage>
</organism>